<proteinExistence type="predicted"/>
<dbReference type="STRING" id="562729.RNAN_3107"/>
<dbReference type="AlphaFoldDB" id="I1E1B5"/>
<sequence>MHKKLSYLTENVRKGAEQFWGWLISSAPFLQKRFCAVEQALAEQGKMPEQSDLAEMDALWQKMKRLC</sequence>
<evidence type="ECO:0000313" key="2">
    <source>
        <dbReference type="Proteomes" id="UP000004374"/>
    </source>
</evidence>
<evidence type="ECO:0000313" key="1">
    <source>
        <dbReference type="EMBL" id="GAB60093.1"/>
    </source>
</evidence>
<accession>I1E1B5</accession>
<dbReference type="Proteomes" id="UP000004374">
    <property type="component" value="Unassembled WGS sequence"/>
</dbReference>
<reference evidence="1 2" key="1">
    <citation type="journal article" date="2012" name="J. Bacteriol.">
        <title>Genome Sequence of the Protease-Producing Bacterium Rheinheimera nanhaiensis E407-8T, Isolated from Deep-Sea Sediment of the South China Sea.</title>
        <authorList>
            <person name="Zhang X.-Y."/>
            <person name="Zhang Y.-J."/>
            <person name="Qin Q.-L."/>
            <person name="Xie B.-B."/>
            <person name="Chen X.-L."/>
            <person name="Zhou B.-C."/>
            <person name="Zhang Y.-Z."/>
        </authorList>
    </citation>
    <scope>NUCLEOTIDE SEQUENCE [LARGE SCALE GENOMIC DNA]</scope>
    <source>
        <strain evidence="1 2">E407-8</strain>
    </source>
</reference>
<gene>
    <name evidence="1" type="ORF">RNAN_3107</name>
</gene>
<dbReference type="EMBL" id="BAFK01000021">
    <property type="protein sequence ID" value="GAB60093.1"/>
    <property type="molecule type" value="Genomic_DNA"/>
</dbReference>
<keyword evidence="2" id="KW-1185">Reference proteome</keyword>
<protein>
    <submittedName>
        <fullName evidence="1">Uncharacterized protein</fullName>
    </submittedName>
</protein>
<comment type="caution">
    <text evidence="1">The sequence shown here is derived from an EMBL/GenBank/DDBJ whole genome shotgun (WGS) entry which is preliminary data.</text>
</comment>
<dbReference type="RefSeq" id="WP_008223332.1">
    <property type="nucleotide sequence ID" value="NZ_BAFK01000021.1"/>
</dbReference>
<name>I1E1B5_9GAMM</name>
<organism evidence="1 2">
    <name type="scientific">Rheinheimera nanhaiensis E407-8</name>
    <dbReference type="NCBI Taxonomy" id="562729"/>
    <lineage>
        <taxon>Bacteria</taxon>
        <taxon>Pseudomonadati</taxon>
        <taxon>Pseudomonadota</taxon>
        <taxon>Gammaproteobacteria</taxon>
        <taxon>Chromatiales</taxon>
        <taxon>Chromatiaceae</taxon>
        <taxon>Rheinheimera</taxon>
    </lineage>
</organism>
<dbReference type="Gene3D" id="1.10.287.1080">
    <property type="entry name" value="MazG-like"/>
    <property type="match status" value="1"/>
</dbReference>